<evidence type="ECO:0000313" key="1">
    <source>
        <dbReference type="Proteomes" id="UP000887563"/>
    </source>
</evidence>
<organism evidence="1 2">
    <name type="scientific">Meloidogyne incognita</name>
    <name type="common">Southern root-knot nematode worm</name>
    <name type="synonym">Oxyuris incognita</name>
    <dbReference type="NCBI Taxonomy" id="6306"/>
    <lineage>
        <taxon>Eukaryota</taxon>
        <taxon>Metazoa</taxon>
        <taxon>Ecdysozoa</taxon>
        <taxon>Nematoda</taxon>
        <taxon>Chromadorea</taxon>
        <taxon>Rhabditida</taxon>
        <taxon>Tylenchina</taxon>
        <taxon>Tylenchomorpha</taxon>
        <taxon>Tylenchoidea</taxon>
        <taxon>Meloidogynidae</taxon>
        <taxon>Meloidogyninae</taxon>
        <taxon>Meloidogyne</taxon>
        <taxon>Meloidogyne incognita group</taxon>
    </lineage>
</organism>
<evidence type="ECO:0000313" key="2">
    <source>
        <dbReference type="WBParaSite" id="Minc3s00335g10440"/>
    </source>
</evidence>
<dbReference type="InterPro" id="IPR043504">
    <property type="entry name" value="Peptidase_S1_PA_chymotrypsin"/>
</dbReference>
<dbReference type="Gene3D" id="2.40.10.10">
    <property type="entry name" value="Trypsin-like serine proteases"/>
    <property type="match status" value="1"/>
</dbReference>
<accession>A0A914L981</accession>
<sequence>MEKFDGAVCSGDSGGGVIGQFEDASFGGVKRWFLLGVISFGKSCIGIHLEVVNPVAQGHTSVAYHSDQIIKWIYGDVDILPPVIEQSQEEYDFELFENFEVDKCG</sequence>
<name>A0A914L981_MELIC</name>
<dbReference type="InterPro" id="IPR009003">
    <property type="entry name" value="Peptidase_S1_PA"/>
</dbReference>
<dbReference type="WBParaSite" id="Minc3s00335g10440">
    <property type="protein sequence ID" value="Minc3s00335g10440"/>
    <property type="gene ID" value="Minc3s00335g10440"/>
</dbReference>
<proteinExistence type="predicted"/>
<dbReference type="Proteomes" id="UP000887563">
    <property type="component" value="Unplaced"/>
</dbReference>
<keyword evidence="1" id="KW-1185">Reference proteome</keyword>
<protein>
    <submittedName>
        <fullName evidence="2">Peptidase S1 domain-containing protein</fullName>
    </submittedName>
</protein>
<reference evidence="2" key="1">
    <citation type="submission" date="2022-11" db="UniProtKB">
        <authorList>
            <consortium name="WormBaseParasite"/>
        </authorList>
    </citation>
    <scope>IDENTIFICATION</scope>
</reference>
<dbReference type="SUPFAM" id="SSF50494">
    <property type="entry name" value="Trypsin-like serine proteases"/>
    <property type="match status" value="1"/>
</dbReference>
<dbReference type="AlphaFoldDB" id="A0A914L981"/>